<protein>
    <submittedName>
        <fullName evidence="2">Uncharacterized protein</fullName>
    </submittedName>
</protein>
<accession>A0AAV4MSL4</accession>
<name>A0AAV4MSL4_CAEEX</name>
<dbReference type="Proteomes" id="UP001054945">
    <property type="component" value="Unassembled WGS sequence"/>
</dbReference>
<gene>
    <name evidence="2" type="ORF">CEXT_787761</name>
</gene>
<feature type="region of interest" description="Disordered" evidence="1">
    <location>
        <begin position="1"/>
        <end position="79"/>
    </location>
</feature>
<dbReference type="EMBL" id="BPLR01019994">
    <property type="protein sequence ID" value="GIX73844.1"/>
    <property type="molecule type" value="Genomic_DNA"/>
</dbReference>
<proteinExistence type="predicted"/>
<organism evidence="2 3">
    <name type="scientific">Caerostris extrusa</name>
    <name type="common">Bark spider</name>
    <name type="synonym">Caerostris bankana</name>
    <dbReference type="NCBI Taxonomy" id="172846"/>
    <lineage>
        <taxon>Eukaryota</taxon>
        <taxon>Metazoa</taxon>
        <taxon>Ecdysozoa</taxon>
        <taxon>Arthropoda</taxon>
        <taxon>Chelicerata</taxon>
        <taxon>Arachnida</taxon>
        <taxon>Araneae</taxon>
        <taxon>Araneomorphae</taxon>
        <taxon>Entelegynae</taxon>
        <taxon>Araneoidea</taxon>
        <taxon>Araneidae</taxon>
        <taxon>Caerostris</taxon>
    </lineage>
</organism>
<dbReference type="AlphaFoldDB" id="A0AAV4MSL4"/>
<reference evidence="2 3" key="1">
    <citation type="submission" date="2021-06" db="EMBL/GenBank/DDBJ databases">
        <title>Caerostris extrusa draft genome.</title>
        <authorList>
            <person name="Kono N."/>
            <person name="Arakawa K."/>
        </authorList>
    </citation>
    <scope>NUCLEOTIDE SEQUENCE [LARGE SCALE GENOMIC DNA]</scope>
</reference>
<keyword evidence="3" id="KW-1185">Reference proteome</keyword>
<feature type="compositionally biased region" description="Basic residues" evidence="1">
    <location>
        <begin position="1"/>
        <end position="10"/>
    </location>
</feature>
<feature type="compositionally biased region" description="Polar residues" evidence="1">
    <location>
        <begin position="59"/>
        <end position="72"/>
    </location>
</feature>
<sequence>MTKILKSLKIRKQDKGNQGKDTSKCDSILFKSDSMLPIDRDKNSQPTKSGASAELSHHGLQSGNAESPSEIRQSVAADTKSNHKYRVEVSVTLVSGTTGCLGQLVMVLNHNVKSSGQTRTLF</sequence>
<evidence type="ECO:0000313" key="3">
    <source>
        <dbReference type="Proteomes" id="UP001054945"/>
    </source>
</evidence>
<evidence type="ECO:0000256" key="1">
    <source>
        <dbReference type="SAM" id="MobiDB-lite"/>
    </source>
</evidence>
<evidence type="ECO:0000313" key="2">
    <source>
        <dbReference type="EMBL" id="GIX73844.1"/>
    </source>
</evidence>
<feature type="compositionally biased region" description="Basic and acidic residues" evidence="1">
    <location>
        <begin position="11"/>
        <end position="24"/>
    </location>
</feature>
<comment type="caution">
    <text evidence="2">The sequence shown here is derived from an EMBL/GenBank/DDBJ whole genome shotgun (WGS) entry which is preliminary data.</text>
</comment>